<evidence type="ECO:0000256" key="1">
    <source>
        <dbReference type="ARBA" id="ARBA00004123"/>
    </source>
</evidence>
<dbReference type="GO" id="GO:0004869">
    <property type="term" value="F:cysteine-type endopeptidase inhibitor activity"/>
    <property type="evidence" value="ECO:0007669"/>
    <property type="project" value="TreeGrafter"/>
</dbReference>
<dbReference type="Pfam" id="PF00179">
    <property type="entry name" value="UQ_con"/>
    <property type="match status" value="2"/>
</dbReference>
<dbReference type="PROSITE" id="PS50127">
    <property type="entry name" value="UBC_2"/>
    <property type="match status" value="2"/>
</dbReference>
<keyword evidence="4" id="KW-0963">Cytoplasm</keyword>
<name>A0A6J3M0R3_9PEZI</name>
<keyword evidence="8" id="KW-0833">Ubl conjugation pathway</keyword>
<reference evidence="17" key="3">
    <citation type="submission" date="2025-08" db="UniProtKB">
        <authorList>
            <consortium name="RefSeq"/>
        </authorList>
    </citation>
    <scope>IDENTIFICATION</scope>
    <source>
        <strain evidence="17">CBS 342.82</strain>
    </source>
</reference>
<organism evidence="17">
    <name type="scientific">Dissoconium aciculare CBS 342.82</name>
    <dbReference type="NCBI Taxonomy" id="1314786"/>
    <lineage>
        <taxon>Eukaryota</taxon>
        <taxon>Fungi</taxon>
        <taxon>Dikarya</taxon>
        <taxon>Ascomycota</taxon>
        <taxon>Pezizomycotina</taxon>
        <taxon>Dothideomycetes</taxon>
        <taxon>Dothideomycetidae</taxon>
        <taxon>Mycosphaerellales</taxon>
        <taxon>Dissoconiaceae</taxon>
        <taxon>Dissoconium</taxon>
    </lineage>
</organism>
<dbReference type="CDD" id="cd00195">
    <property type="entry name" value="UBCc_UEV"/>
    <property type="match status" value="1"/>
</dbReference>
<evidence type="ECO:0000313" key="17">
    <source>
        <dbReference type="RefSeq" id="XP_033458120.1"/>
    </source>
</evidence>
<keyword evidence="16" id="KW-1185">Reference proteome</keyword>
<evidence type="ECO:0000256" key="9">
    <source>
        <dbReference type="ARBA" id="ARBA00022840"/>
    </source>
</evidence>
<dbReference type="PANTHER" id="PTHR46116">
    <property type="entry name" value="(E3-INDEPENDENT) E2 UBIQUITIN-CONJUGATING ENZYME"/>
    <property type="match status" value="1"/>
</dbReference>
<dbReference type="GO" id="GO:0061631">
    <property type="term" value="F:ubiquitin conjugating enzyme activity"/>
    <property type="evidence" value="ECO:0007669"/>
    <property type="project" value="UniProtKB-EC"/>
</dbReference>
<dbReference type="OrthoDB" id="1926878at2759"/>
<feature type="domain" description="UBC core" evidence="15">
    <location>
        <begin position="6"/>
        <end position="164"/>
    </location>
</feature>
<reference evidence="17" key="1">
    <citation type="submission" date="2020-01" db="EMBL/GenBank/DDBJ databases">
        <authorList>
            <consortium name="DOE Joint Genome Institute"/>
            <person name="Haridas S."/>
            <person name="Albert R."/>
            <person name="Binder M."/>
            <person name="Bloem J."/>
            <person name="Labutti K."/>
            <person name="Salamov A."/>
            <person name="Andreopoulos B."/>
            <person name="Baker S.E."/>
            <person name="Barry K."/>
            <person name="Bills G."/>
            <person name="Bluhm B.H."/>
            <person name="Cannon C."/>
            <person name="Castanera R."/>
            <person name="Culley D.E."/>
            <person name="Daum C."/>
            <person name="Ezra D."/>
            <person name="Gonzalez J.B."/>
            <person name="Henrissat B."/>
            <person name="Kuo A."/>
            <person name="Liang C."/>
            <person name="Lipzen A."/>
            <person name="Lutzoni F."/>
            <person name="Magnuson J."/>
            <person name="Mondo S."/>
            <person name="Nolan M."/>
            <person name="Ohm R."/>
            <person name="Pangilinan J."/>
            <person name="Park H.-J."/>
            <person name="Ramirez L."/>
            <person name="Alfaro M."/>
            <person name="Sun H."/>
            <person name="Tritt A."/>
            <person name="Yoshinaga Y."/>
            <person name="Zwiers L.-H."/>
            <person name="Turgeon B.G."/>
            <person name="Goodwin S.B."/>
            <person name="Spatafora J.W."/>
            <person name="Crous P.W."/>
            <person name="Grigoriev I.V."/>
        </authorList>
    </citation>
    <scope>NUCLEOTIDE SEQUENCE</scope>
    <source>
        <strain evidence="17">CBS 342.82</strain>
    </source>
</reference>
<dbReference type="GO" id="GO:0043066">
    <property type="term" value="P:negative regulation of apoptotic process"/>
    <property type="evidence" value="ECO:0007669"/>
    <property type="project" value="TreeGrafter"/>
</dbReference>
<keyword evidence="9" id="KW-0067">ATP-binding</keyword>
<dbReference type="GeneID" id="54359467"/>
<feature type="domain" description="UBC core" evidence="15">
    <location>
        <begin position="291"/>
        <end position="440"/>
    </location>
</feature>
<evidence type="ECO:0000256" key="6">
    <source>
        <dbReference type="ARBA" id="ARBA00022703"/>
    </source>
</evidence>
<keyword evidence="6" id="KW-0053">Apoptosis</keyword>
<dbReference type="InterPro" id="IPR000608">
    <property type="entry name" value="UBC"/>
</dbReference>
<dbReference type="EC" id="2.3.2.23" evidence="3"/>
<protein>
    <recommendedName>
        <fullName evidence="11">Ubiquitin-conjugating enzyme E2 Z</fullName>
        <ecNumber evidence="3">2.3.2.23</ecNumber>
    </recommendedName>
    <alternativeName>
        <fullName evidence="12">E2 ubiquitin-conjugating enzyme Z</fullName>
    </alternativeName>
    <alternativeName>
        <fullName evidence="14">Ubiquitin carrier protein Z</fullName>
    </alternativeName>
    <alternativeName>
        <fullName evidence="13">Ubiquitin-protein ligase Z</fullName>
    </alternativeName>
</protein>
<dbReference type="SUPFAM" id="SSF54495">
    <property type="entry name" value="UBC-like"/>
    <property type="match status" value="2"/>
</dbReference>
<keyword evidence="10" id="KW-0539">Nucleus</keyword>
<keyword evidence="5" id="KW-0808">Transferase</keyword>
<evidence type="ECO:0000259" key="15">
    <source>
        <dbReference type="PROSITE" id="PS50127"/>
    </source>
</evidence>
<evidence type="ECO:0000313" key="16">
    <source>
        <dbReference type="Proteomes" id="UP000504637"/>
    </source>
</evidence>
<evidence type="ECO:0000256" key="14">
    <source>
        <dbReference type="ARBA" id="ARBA00042401"/>
    </source>
</evidence>
<dbReference type="GO" id="GO:0005737">
    <property type="term" value="C:cytoplasm"/>
    <property type="evidence" value="ECO:0007669"/>
    <property type="project" value="UniProtKB-SubCell"/>
</dbReference>
<dbReference type="InterPro" id="IPR016135">
    <property type="entry name" value="UBQ-conjugating_enzyme/RWD"/>
</dbReference>
<evidence type="ECO:0000256" key="4">
    <source>
        <dbReference type="ARBA" id="ARBA00022490"/>
    </source>
</evidence>
<keyword evidence="7" id="KW-0547">Nucleotide-binding</keyword>
<evidence type="ECO:0000256" key="7">
    <source>
        <dbReference type="ARBA" id="ARBA00022741"/>
    </source>
</evidence>
<dbReference type="Gene3D" id="3.10.110.10">
    <property type="entry name" value="Ubiquitin Conjugating Enzyme"/>
    <property type="match status" value="2"/>
</dbReference>
<evidence type="ECO:0000256" key="3">
    <source>
        <dbReference type="ARBA" id="ARBA00012486"/>
    </source>
</evidence>
<sequence>MSKAASAIARITREISQAQKNQDLSIAVACRDSDVRHLRALIIGPCDTPYEFGFFEFDLHFPRDYPIRSPEVRCITTNSGRTRFNPNIYAEGKVCLSILGTWRGEHGEQWSSAQGLESVLLSIQSLMSPNPYENEPGFEKVKKDAPESIAYIEKIRHESLRISVIQRMEKLLLNQSRDADRVYDAEAAFNSLESNHWDPFADLEKRRFLWYYDTYLSSIETHSREQDDGTKFTNTQFESPTNEMGGYFDYKGLRKRLEAIREALDQELVTWERDGRKQTEDGTQLPTQLLFVYNQLRPKWNDARSSSGPSLEISLPDAKNPFLWNLTLYGEPMTDLDGGVFNINLHIPPTFPNDQPRVIFQTNIFHHRVSTRGFLCYFPEKTDEIESHLKAIVAAIADTNPQYDPRAMVNAESFNLYWGGEAKRKIYNRKLRRSAQASTE</sequence>
<evidence type="ECO:0000256" key="5">
    <source>
        <dbReference type="ARBA" id="ARBA00022679"/>
    </source>
</evidence>
<reference evidence="17" key="2">
    <citation type="submission" date="2020-04" db="EMBL/GenBank/DDBJ databases">
        <authorList>
            <consortium name="NCBI Genome Project"/>
        </authorList>
    </citation>
    <scope>NUCLEOTIDE SEQUENCE</scope>
    <source>
        <strain evidence="17">CBS 342.82</strain>
    </source>
</reference>
<dbReference type="GO" id="GO:0006915">
    <property type="term" value="P:apoptotic process"/>
    <property type="evidence" value="ECO:0007669"/>
    <property type="project" value="UniProtKB-KW"/>
</dbReference>
<proteinExistence type="predicted"/>
<evidence type="ECO:0000256" key="11">
    <source>
        <dbReference type="ARBA" id="ARBA00039894"/>
    </source>
</evidence>
<evidence type="ECO:0000256" key="13">
    <source>
        <dbReference type="ARBA" id="ARBA00042316"/>
    </source>
</evidence>
<comment type="subcellular location">
    <subcellularLocation>
        <location evidence="2">Cytoplasm</location>
    </subcellularLocation>
    <subcellularLocation>
        <location evidence="1">Nucleus</location>
    </subcellularLocation>
</comment>
<dbReference type="GO" id="GO:0005634">
    <property type="term" value="C:nucleus"/>
    <property type="evidence" value="ECO:0007669"/>
    <property type="project" value="UniProtKB-SubCell"/>
</dbReference>
<evidence type="ECO:0000256" key="8">
    <source>
        <dbReference type="ARBA" id="ARBA00022786"/>
    </source>
</evidence>
<dbReference type="PANTHER" id="PTHR46116:SF26">
    <property type="entry name" value="UBIQUITIN-CONJUGATING ENZYME E2 Z"/>
    <property type="match status" value="1"/>
</dbReference>
<dbReference type="CDD" id="cd23809">
    <property type="entry name" value="UBCc_UBE2Z"/>
    <property type="match status" value="1"/>
</dbReference>
<dbReference type="AlphaFoldDB" id="A0A6J3M0R3"/>
<dbReference type="GO" id="GO:0005524">
    <property type="term" value="F:ATP binding"/>
    <property type="evidence" value="ECO:0007669"/>
    <property type="project" value="UniProtKB-KW"/>
</dbReference>
<dbReference type="RefSeq" id="XP_033458120.1">
    <property type="nucleotide sequence ID" value="XM_033601667.1"/>
</dbReference>
<evidence type="ECO:0000256" key="2">
    <source>
        <dbReference type="ARBA" id="ARBA00004496"/>
    </source>
</evidence>
<evidence type="ECO:0000256" key="12">
    <source>
        <dbReference type="ARBA" id="ARBA00041798"/>
    </source>
</evidence>
<dbReference type="SMART" id="SM00212">
    <property type="entry name" value="UBCc"/>
    <property type="match status" value="1"/>
</dbReference>
<dbReference type="Proteomes" id="UP000504637">
    <property type="component" value="Unplaced"/>
</dbReference>
<evidence type="ECO:0000256" key="10">
    <source>
        <dbReference type="ARBA" id="ARBA00023242"/>
    </source>
</evidence>
<accession>A0A6J3M0R3</accession>
<gene>
    <name evidence="17" type="ORF">K489DRAFT_323009</name>
</gene>